<dbReference type="PANTHER" id="PTHR20935:SF1">
    <property type="entry name" value="SLL1549 PROTEIN"/>
    <property type="match status" value="1"/>
</dbReference>
<reference evidence="3 4" key="1">
    <citation type="submission" date="2018-07" db="EMBL/GenBank/DDBJ databases">
        <title>Complete genome sequencing of Ornithinimicrobium sp. AMA3305.</title>
        <authorList>
            <person name="Bae J.-W."/>
        </authorList>
    </citation>
    <scope>NUCLEOTIDE SEQUENCE [LARGE SCALE GENOMIC DNA]</scope>
    <source>
        <strain evidence="3 4">AMA3305</strain>
    </source>
</reference>
<gene>
    <name evidence="3" type="ORF">DV701_07980</name>
</gene>
<evidence type="ECO:0000256" key="1">
    <source>
        <dbReference type="ARBA" id="ARBA00022801"/>
    </source>
</evidence>
<dbReference type="Pfam" id="PF00300">
    <property type="entry name" value="His_Phos_1"/>
    <property type="match status" value="1"/>
</dbReference>
<name>A0A345NM16_9MICO</name>
<feature type="binding site" evidence="2">
    <location>
        <position position="58"/>
    </location>
    <ligand>
        <name>substrate</name>
    </ligand>
</feature>
<dbReference type="RefSeq" id="WP_114927839.1">
    <property type="nucleotide sequence ID" value="NZ_CP031229.1"/>
</dbReference>
<evidence type="ECO:0000313" key="4">
    <source>
        <dbReference type="Proteomes" id="UP000253790"/>
    </source>
</evidence>
<dbReference type="SMART" id="SM00855">
    <property type="entry name" value="PGAM"/>
    <property type="match status" value="1"/>
</dbReference>
<dbReference type="SUPFAM" id="SSF53254">
    <property type="entry name" value="Phosphoglycerate mutase-like"/>
    <property type="match status" value="1"/>
</dbReference>
<protein>
    <submittedName>
        <fullName evidence="3">Histidine phosphatase family protein</fullName>
    </submittedName>
</protein>
<dbReference type="Proteomes" id="UP000253790">
    <property type="component" value="Chromosome"/>
</dbReference>
<dbReference type="InterPro" id="IPR013078">
    <property type="entry name" value="His_Pase_superF_clade-1"/>
</dbReference>
<dbReference type="GO" id="GO:0016787">
    <property type="term" value="F:hydrolase activity"/>
    <property type="evidence" value="ECO:0007669"/>
    <property type="project" value="UniProtKB-KW"/>
</dbReference>
<organism evidence="3 4">
    <name type="scientific">Ornithinimicrobium avium</name>
    <dbReference type="NCBI Taxonomy" id="2283195"/>
    <lineage>
        <taxon>Bacteria</taxon>
        <taxon>Bacillati</taxon>
        <taxon>Actinomycetota</taxon>
        <taxon>Actinomycetes</taxon>
        <taxon>Micrococcales</taxon>
        <taxon>Ornithinimicrobiaceae</taxon>
        <taxon>Ornithinimicrobium</taxon>
    </lineage>
</organism>
<proteinExistence type="predicted"/>
<dbReference type="KEGG" id="orn:DV701_07980"/>
<dbReference type="EMBL" id="CP031229">
    <property type="protein sequence ID" value="AXH96074.1"/>
    <property type="molecule type" value="Genomic_DNA"/>
</dbReference>
<sequence>MTRTLVIVRHAKTEREHRDGDHERELVLRGVADATVLGRWLAEQELLPDLVLVSTAARARQTAEHVLEGAGAADAQRWPGRDLYDRGVRGALGAVREAPEDAATVWVVGHQPTMGTLALALTDRRTSDRAALSILEDGFPTASAAVLRTEVAWDLLQSGLGSLVAFHTARA</sequence>
<dbReference type="InterPro" id="IPR029033">
    <property type="entry name" value="His_PPase_superfam"/>
</dbReference>
<keyword evidence="4" id="KW-1185">Reference proteome</keyword>
<accession>A0A345NM16</accession>
<dbReference type="Gene3D" id="3.40.50.1240">
    <property type="entry name" value="Phosphoglycerate mutase-like"/>
    <property type="match status" value="1"/>
</dbReference>
<dbReference type="InterPro" id="IPR051021">
    <property type="entry name" value="Mito_Ser/Thr_phosphatase"/>
</dbReference>
<evidence type="ECO:0000256" key="2">
    <source>
        <dbReference type="PIRSR" id="PIRSR613078-2"/>
    </source>
</evidence>
<dbReference type="CDD" id="cd07067">
    <property type="entry name" value="HP_PGM_like"/>
    <property type="match status" value="1"/>
</dbReference>
<dbReference type="PANTHER" id="PTHR20935">
    <property type="entry name" value="PHOSPHOGLYCERATE MUTASE-RELATED"/>
    <property type="match status" value="1"/>
</dbReference>
<dbReference type="OrthoDB" id="9810154at2"/>
<evidence type="ECO:0000313" key="3">
    <source>
        <dbReference type="EMBL" id="AXH96074.1"/>
    </source>
</evidence>
<dbReference type="AlphaFoldDB" id="A0A345NM16"/>
<keyword evidence="1" id="KW-0378">Hydrolase</keyword>